<gene>
    <name evidence="2" type="ORF">LTR91_005378</name>
</gene>
<dbReference type="AlphaFoldDB" id="A0AAN6KSX6"/>
<protein>
    <submittedName>
        <fullName evidence="2">Uncharacterized protein</fullName>
    </submittedName>
</protein>
<dbReference type="Proteomes" id="UP001175353">
    <property type="component" value="Unassembled WGS sequence"/>
</dbReference>
<sequence length="142" mass="15565">MAATTKSAKKPRASANKNKRATATKAKKASKPKAKKGGRSKPATATKTKEPSVKKTSAKKPRARTTIAEKTRAAKLQYGGQIRPWVMSRMQTRPGMVLKDPVQMAKWVEWRKSLVLENVVYNASTGKIDERATSDLVGKDQA</sequence>
<feature type="region of interest" description="Disordered" evidence="1">
    <location>
        <begin position="1"/>
        <end position="65"/>
    </location>
</feature>
<evidence type="ECO:0000256" key="1">
    <source>
        <dbReference type="SAM" id="MobiDB-lite"/>
    </source>
</evidence>
<accession>A0AAN6KSX6</accession>
<proteinExistence type="predicted"/>
<name>A0AAN6KSX6_9PEZI</name>
<organism evidence="2 3">
    <name type="scientific">Friedmanniomyces endolithicus</name>
    <dbReference type="NCBI Taxonomy" id="329885"/>
    <lineage>
        <taxon>Eukaryota</taxon>
        <taxon>Fungi</taxon>
        <taxon>Dikarya</taxon>
        <taxon>Ascomycota</taxon>
        <taxon>Pezizomycotina</taxon>
        <taxon>Dothideomycetes</taxon>
        <taxon>Dothideomycetidae</taxon>
        <taxon>Mycosphaerellales</taxon>
        <taxon>Teratosphaeriaceae</taxon>
        <taxon>Friedmanniomyces</taxon>
    </lineage>
</organism>
<evidence type="ECO:0000313" key="2">
    <source>
        <dbReference type="EMBL" id="KAK1001326.1"/>
    </source>
</evidence>
<reference evidence="2" key="1">
    <citation type="submission" date="2023-06" db="EMBL/GenBank/DDBJ databases">
        <title>Black Yeasts Isolated from many extreme environments.</title>
        <authorList>
            <person name="Coleine C."/>
            <person name="Stajich J.E."/>
            <person name="Selbmann L."/>
        </authorList>
    </citation>
    <scope>NUCLEOTIDE SEQUENCE</scope>
    <source>
        <strain evidence="2">CCFEE 5200</strain>
    </source>
</reference>
<evidence type="ECO:0000313" key="3">
    <source>
        <dbReference type="Proteomes" id="UP001175353"/>
    </source>
</evidence>
<dbReference type="EMBL" id="JAUJLE010000034">
    <property type="protein sequence ID" value="KAK1001326.1"/>
    <property type="molecule type" value="Genomic_DNA"/>
</dbReference>
<comment type="caution">
    <text evidence="2">The sequence shown here is derived from an EMBL/GenBank/DDBJ whole genome shotgun (WGS) entry which is preliminary data.</text>
</comment>
<keyword evidence="3" id="KW-1185">Reference proteome</keyword>
<feature type="compositionally biased region" description="Basic residues" evidence="1">
    <location>
        <begin position="7"/>
        <end position="39"/>
    </location>
</feature>